<keyword evidence="3" id="KW-1185">Reference proteome</keyword>
<evidence type="ECO:0000313" key="3">
    <source>
        <dbReference type="Proteomes" id="UP000499080"/>
    </source>
</evidence>
<dbReference type="Proteomes" id="UP000499080">
    <property type="component" value="Unassembled WGS sequence"/>
</dbReference>
<evidence type="ECO:0000256" key="1">
    <source>
        <dbReference type="SAM" id="MobiDB-lite"/>
    </source>
</evidence>
<organism evidence="2 3">
    <name type="scientific">Araneus ventricosus</name>
    <name type="common">Orbweaver spider</name>
    <name type="synonym">Epeira ventricosa</name>
    <dbReference type="NCBI Taxonomy" id="182803"/>
    <lineage>
        <taxon>Eukaryota</taxon>
        <taxon>Metazoa</taxon>
        <taxon>Ecdysozoa</taxon>
        <taxon>Arthropoda</taxon>
        <taxon>Chelicerata</taxon>
        <taxon>Arachnida</taxon>
        <taxon>Araneae</taxon>
        <taxon>Araneomorphae</taxon>
        <taxon>Entelegynae</taxon>
        <taxon>Araneoidea</taxon>
        <taxon>Araneidae</taxon>
        <taxon>Araneus</taxon>
    </lineage>
</organism>
<name>A0A4Y2JWL4_ARAVE</name>
<feature type="compositionally biased region" description="Polar residues" evidence="1">
    <location>
        <begin position="51"/>
        <end position="62"/>
    </location>
</feature>
<gene>
    <name evidence="2" type="ORF">AVEN_165789_1</name>
</gene>
<protein>
    <submittedName>
        <fullName evidence="2">Uncharacterized protein</fullName>
    </submittedName>
</protein>
<reference evidence="2 3" key="1">
    <citation type="journal article" date="2019" name="Sci. Rep.">
        <title>Orb-weaving spider Araneus ventricosus genome elucidates the spidroin gene catalogue.</title>
        <authorList>
            <person name="Kono N."/>
            <person name="Nakamura H."/>
            <person name="Ohtoshi R."/>
            <person name="Moran D.A.P."/>
            <person name="Shinohara A."/>
            <person name="Yoshida Y."/>
            <person name="Fujiwara M."/>
            <person name="Mori M."/>
            <person name="Tomita M."/>
            <person name="Arakawa K."/>
        </authorList>
    </citation>
    <scope>NUCLEOTIDE SEQUENCE [LARGE SCALE GENOMIC DNA]</scope>
</reference>
<comment type="caution">
    <text evidence="2">The sequence shown here is derived from an EMBL/GenBank/DDBJ whole genome shotgun (WGS) entry which is preliminary data.</text>
</comment>
<proteinExistence type="predicted"/>
<dbReference type="EMBL" id="BGPR01003943">
    <property type="protein sequence ID" value="GBM94165.1"/>
    <property type="molecule type" value="Genomic_DNA"/>
</dbReference>
<dbReference type="AlphaFoldDB" id="A0A4Y2JWL4"/>
<feature type="region of interest" description="Disordered" evidence="1">
    <location>
        <begin position="48"/>
        <end position="100"/>
    </location>
</feature>
<evidence type="ECO:0000313" key="2">
    <source>
        <dbReference type="EMBL" id="GBM94165.1"/>
    </source>
</evidence>
<sequence length="100" mass="11366">MGSVYRLRRPVLKTAIHLSSKMEFSEHGKEKAIVNFKNRWKLEQMIRNDGIPTNSKSNTSCADFNLGPRYDGSGTSKDLPRLGPRDEASKSEIRRVEEEA</sequence>
<accession>A0A4Y2JWL4</accession>
<feature type="compositionally biased region" description="Basic and acidic residues" evidence="1">
    <location>
        <begin position="78"/>
        <end position="100"/>
    </location>
</feature>